<protein>
    <submittedName>
        <fullName evidence="2">Uncharacterized protein</fullName>
    </submittedName>
</protein>
<evidence type="ECO:0000313" key="2">
    <source>
        <dbReference type="EMBL" id="CAH0756358.1"/>
    </source>
</evidence>
<reference evidence="2" key="1">
    <citation type="submission" date="2021-12" db="EMBL/GenBank/DDBJ databases">
        <authorList>
            <person name="King R."/>
        </authorList>
    </citation>
    <scope>NUCLEOTIDE SEQUENCE</scope>
</reference>
<feature type="region of interest" description="Disordered" evidence="1">
    <location>
        <begin position="29"/>
        <end position="72"/>
    </location>
</feature>
<dbReference type="AlphaFoldDB" id="A0A9P0CB97"/>
<name>A0A9P0CB97_9NEOP</name>
<sequence>MFFLVINRNINRKIRAEELLRVSNYPGTMATRDRSRLSTPAAHSDLPIDPSPVNPSITSSDRQRSSSPVKRSLQRKISLLLVLNIIDKFSSLVPRIERRRK</sequence>
<proteinExistence type="predicted"/>
<dbReference type="OrthoDB" id="2150121at2759"/>
<reference evidence="2" key="2">
    <citation type="submission" date="2022-10" db="EMBL/GenBank/DDBJ databases">
        <authorList>
            <consortium name="ENA_rothamsted_submissions"/>
            <consortium name="culmorum"/>
            <person name="King R."/>
        </authorList>
    </citation>
    <scope>NUCLEOTIDE SEQUENCE</scope>
</reference>
<organism evidence="2 3">
    <name type="scientific">Diatraea saccharalis</name>
    <name type="common">sugarcane borer</name>
    <dbReference type="NCBI Taxonomy" id="40085"/>
    <lineage>
        <taxon>Eukaryota</taxon>
        <taxon>Metazoa</taxon>
        <taxon>Ecdysozoa</taxon>
        <taxon>Arthropoda</taxon>
        <taxon>Hexapoda</taxon>
        <taxon>Insecta</taxon>
        <taxon>Pterygota</taxon>
        <taxon>Neoptera</taxon>
        <taxon>Endopterygota</taxon>
        <taxon>Lepidoptera</taxon>
        <taxon>Glossata</taxon>
        <taxon>Ditrysia</taxon>
        <taxon>Pyraloidea</taxon>
        <taxon>Crambidae</taxon>
        <taxon>Crambinae</taxon>
        <taxon>Diatraea</taxon>
    </lineage>
</organism>
<evidence type="ECO:0000256" key="1">
    <source>
        <dbReference type="SAM" id="MobiDB-lite"/>
    </source>
</evidence>
<gene>
    <name evidence="2" type="ORF">DIATSA_LOCUS7010</name>
</gene>
<dbReference type="EMBL" id="OU893333">
    <property type="protein sequence ID" value="CAH0756358.1"/>
    <property type="molecule type" value="Genomic_DNA"/>
</dbReference>
<dbReference type="Proteomes" id="UP001153714">
    <property type="component" value="Chromosome 2"/>
</dbReference>
<keyword evidence="3" id="KW-1185">Reference proteome</keyword>
<accession>A0A9P0CB97</accession>
<evidence type="ECO:0000313" key="3">
    <source>
        <dbReference type="Proteomes" id="UP001153714"/>
    </source>
</evidence>